<dbReference type="Pfam" id="PF01420">
    <property type="entry name" value="Methylase_S"/>
    <property type="match status" value="1"/>
</dbReference>
<dbReference type="GO" id="GO:0003677">
    <property type="term" value="F:DNA binding"/>
    <property type="evidence" value="ECO:0007669"/>
    <property type="project" value="UniProtKB-KW"/>
</dbReference>
<feature type="domain" description="Type I restriction modification DNA specificity" evidence="4">
    <location>
        <begin position="2"/>
        <end position="177"/>
    </location>
</feature>
<dbReference type="PANTHER" id="PTHR30408:SF12">
    <property type="entry name" value="TYPE I RESTRICTION ENZYME MJAVIII SPECIFICITY SUBUNIT"/>
    <property type="match status" value="1"/>
</dbReference>
<protein>
    <submittedName>
        <fullName evidence="5">Type I restriction enzyme, S subunit</fullName>
    </submittedName>
</protein>
<evidence type="ECO:0000256" key="2">
    <source>
        <dbReference type="ARBA" id="ARBA00022747"/>
    </source>
</evidence>
<name>A0A1I4UBK2_9GAMM</name>
<keyword evidence="6" id="KW-1185">Reference proteome</keyword>
<gene>
    <name evidence="5" type="ORF">SAMN05216217_1202</name>
</gene>
<proteinExistence type="inferred from homology"/>
<accession>A0A1I4UBK2</accession>
<dbReference type="EMBL" id="FOUI01000020">
    <property type="protein sequence ID" value="SFM86295.1"/>
    <property type="molecule type" value="Genomic_DNA"/>
</dbReference>
<dbReference type="PANTHER" id="PTHR30408">
    <property type="entry name" value="TYPE-1 RESTRICTION ENZYME ECOKI SPECIFICITY PROTEIN"/>
    <property type="match status" value="1"/>
</dbReference>
<sequence length="274" mass="29954">MKNVPLGDIATLVRGVSFSKEEGSLLPLEGHLPVIRAGSIQESLLLREGQIWVPADKIKSSQKIRIDDIVMCTSSGSSDLVGKCARSTEDFDGSFGAFCAGIRADQEKASPSYLYHFLCSPVFKNWTSASSGANIKNIRVSELAEFQVPLPSLPEQKRIAAILDKADAIRRKRQQAIQLADDFLRAVFLDMFGDPVTNPKGWDLLPFSAVGTLDRGKSRHRPRNDPALLGGIHPLIQTSEVANSRGYIKEHSATYSDLGLAQSKKWDAGTLCIM</sequence>
<dbReference type="AlphaFoldDB" id="A0A1I4UBK2"/>
<dbReference type="InterPro" id="IPR052021">
    <property type="entry name" value="Type-I_RS_S_subunit"/>
</dbReference>
<dbReference type="GO" id="GO:0009307">
    <property type="term" value="P:DNA restriction-modification system"/>
    <property type="evidence" value="ECO:0007669"/>
    <property type="project" value="UniProtKB-KW"/>
</dbReference>
<reference evidence="6" key="1">
    <citation type="submission" date="2016-10" db="EMBL/GenBank/DDBJ databases">
        <authorList>
            <person name="Varghese N."/>
            <person name="Submissions S."/>
        </authorList>
    </citation>
    <scope>NUCLEOTIDE SEQUENCE [LARGE SCALE GENOMIC DNA]</scope>
    <source>
        <strain evidence="6">DSM 24213</strain>
    </source>
</reference>
<dbReference type="CDD" id="cd17252">
    <property type="entry name" value="RMtype1_S_EcoKI-TRD1-CR1_like"/>
    <property type="match status" value="1"/>
</dbReference>
<evidence type="ECO:0000313" key="6">
    <source>
        <dbReference type="Proteomes" id="UP000243629"/>
    </source>
</evidence>
<dbReference type="SUPFAM" id="SSF116734">
    <property type="entry name" value="DNA methylase specificity domain"/>
    <property type="match status" value="1"/>
</dbReference>
<dbReference type="OrthoDB" id="398435at2"/>
<dbReference type="InterPro" id="IPR044946">
    <property type="entry name" value="Restrct_endonuc_typeI_TRD_sf"/>
</dbReference>
<keyword evidence="2" id="KW-0680">Restriction system</keyword>
<evidence type="ECO:0000256" key="3">
    <source>
        <dbReference type="ARBA" id="ARBA00023125"/>
    </source>
</evidence>
<keyword evidence="3" id="KW-0238">DNA-binding</keyword>
<evidence type="ECO:0000259" key="4">
    <source>
        <dbReference type="Pfam" id="PF01420"/>
    </source>
</evidence>
<organism evidence="5 6">
    <name type="scientific">Halopseudomonas yangmingensis</name>
    <dbReference type="NCBI Taxonomy" id="1720063"/>
    <lineage>
        <taxon>Bacteria</taxon>
        <taxon>Pseudomonadati</taxon>
        <taxon>Pseudomonadota</taxon>
        <taxon>Gammaproteobacteria</taxon>
        <taxon>Pseudomonadales</taxon>
        <taxon>Pseudomonadaceae</taxon>
        <taxon>Halopseudomonas</taxon>
    </lineage>
</organism>
<dbReference type="InterPro" id="IPR000055">
    <property type="entry name" value="Restrct_endonuc_typeI_TRD"/>
</dbReference>
<dbReference type="STRING" id="1720063.SAMN05216217_1202"/>
<dbReference type="Gene3D" id="3.90.220.20">
    <property type="entry name" value="DNA methylase specificity domains"/>
    <property type="match status" value="1"/>
</dbReference>
<dbReference type="RefSeq" id="WP_143069603.1">
    <property type="nucleotide sequence ID" value="NZ_FOUI01000020.1"/>
</dbReference>
<evidence type="ECO:0000256" key="1">
    <source>
        <dbReference type="ARBA" id="ARBA00010923"/>
    </source>
</evidence>
<dbReference type="Proteomes" id="UP000243629">
    <property type="component" value="Unassembled WGS sequence"/>
</dbReference>
<evidence type="ECO:0000313" key="5">
    <source>
        <dbReference type="EMBL" id="SFM86295.1"/>
    </source>
</evidence>
<comment type="similarity">
    <text evidence="1">Belongs to the type-I restriction system S methylase family.</text>
</comment>